<gene>
    <name evidence="8" type="ORF">HQM25_04755</name>
</gene>
<organism evidence="8 9">
    <name type="scientific">Microbacterium hominis</name>
    <dbReference type="NCBI Taxonomy" id="162426"/>
    <lineage>
        <taxon>Bacteria</taxon>
        <taxon>Bacillati</taxon>
        <taxon>Actinomycetota</taxon>
        <taxon>Actinomycetes</taxon>
        <taxon>Micrococcales</taxon>
        <taxon>Microbacteriaceae</taxon>
        <taxon>Microbacterium</taxon>
    </lineage>
</organism>
<dbReference type="Proteomes" id="UP000502498">
    <property type="component" value="Chromosome"/>
</dbReference>
<feature type="domain" description="Glycoside hydrolase family 65 C-terminal" evidence="6">
    <location>
        <begin position="713"/>
        <end position="773"/>
    </location>
</feature>
<dbReference type="RefSeq" id="WP_172989202.1">
    <property type="nucleotide sequence ID" value="NZ_CP054038.1"/>
</dbReference>
<feature type="domain" description="Glycoside hydrolase family 65 central catalytic" evidence="5">
    <location>
        <begin position="339"/>
        <end position="704"/>
    </location>
</feature>
<dbReference type="PANTHER" id="PTHR11051">
    <property type="entry name" value="GLYCOSYL HYDROLASE-RELATED"/>
    <property type="match status" value="1"/>
</dbReference>
<evidence type="ECO:0000256" key="4">
    <source>
        <dbReference type="PIRSR" id="PIRSR036289-51"/>
    </source>
</evidence>
<feature type="active site" description="Proton donor" evidence="3">
    <location>
        <position position="504"/>
    </location>
</feature>
<evidence type="ECO:0000259" key="7">
    <source>
        <dbReference type="Pfam" id="PF03636"/>
    </source>
</evidence>
<comment type="similarity">
    <text evidence="1">Belongs to the glycosyl hydrolase 65 family.</text>
</comment>
<evidence type="ECO:0000256" key="3">
    <source>
        <dbReference type="PIRSR" id="PIRSR036289-50"/>
    </source>
</evidence>
<evidence type="ECO:0000259" key="6">
    <source>
        <dbReference type="Pfam" id="PF03633"/>
    </source>
</evidence>
<dbReference type="InterPro" id="IPR037018">
    <property type="entry name" value="GH65_N"/>
</dbReference>
<keyword evidence="8" id="KW-0378">Hydrolase</keyword>
<proteinExistence type="inferred from homology"/>
<evidence type="ECO:0000256" key="1">
    <source>
        <dbReference type="ARBA" id="ARBA00006768"/>
    </source>
</evidence>
<dbReference type="SUPFAM" id="SSF74650">
    <property type="entry name" value="Galactose mutarotase-like"/>
    <property type="match status" value="1"/>
</dbReference>
<dbReference type="GO" id="GO:0004553">
    <property type="term" value="F:hydrolase activity, hydrolyzing O-glycosyl compounds"/>
    <property type="evidence" value="ECO:0007669"/>
    <property type="project" value="TreeGrafter"/>
</dbReference>
<dbReference type="Pfam" id="PF03632">
    <property type="entry name" value="Glyco_hydro_65m"/>
    <property type="match status" value="1"/>
</dbReference>
<dbReference type="GO" id="GO:0005975">
    <property type="term" value="P:carbohydrate metabolic process"/>
    <property type="evidence" value="ECO:0007669"/>
    <property type="project" value="InterPro"/>
</dbReference>
<evidence type="ECO:0000259" key="5">
    <source>
        <dbReference type="Pfam" id="PF03632"/>
    </source>
</evidence>
<dbReference type="InterPro" id="IPR005194">
    <property type="entry name" value="Glyco_hydro_65_C"/>
</dbReference>
<dbReference type="InterPro" id="IPR017045">
    <property type="entry name" value="Malt_Pase/Glycosyl_Hdrlase"/>
</dbReference>
<dbReference type="Pfam" id="PF03633">
    <property type="entry name" value="Glyco_hydro_65C"/>
    <property type="match status" value="1"/>
</dbReference>
<dbReference type="Pfam" id="PF03636">
    <property type="entry name" value="Glyco_hydro_65N"/>
    <property type="match status" value="1"/>
</dbReference>
<dbReference type="PANTHER" id="PTHR11051:SF13">
    <property type="entry name" value="GLYCOSYL TRANSFERASE"/>
    <property type="match status" value="1"/>
</dbReference>
<evidence type="ECO:0000313" key="9">
    <source>
        <dbReference type="Proteomes" id="UP000502498"/>
    </source>
</evidence>
<sequence length="838" mass="93908">MMDRDRFPIDPWKLIENQISLDDVGVTETLFSVGNGWLGLRGNHPEGRYGHEHGTFLNGFHETFPIRHAEQAYGFAEVGQTIINAPDAKVMRVYVDDEPLSFDIADIREYRRELDMREGVLRRHLLWVTPSGKEVRIDFDRMVSFEEKHLALMRIEVTVLNADAPVTVSCQLVNRQDGEDVYGGVPNAPRKAGFDPRKSERLHERVLQPQEYWQDRLRSALSYRATESGMTMAVVADHIIDTENEHTARNLIEQDIAKNVFRVNAKAGVPITITKLVSYHASRGVPARELVDRCRRTVDRAMSQGVQAQYDKQSEWLAEFWERSDVQIIGQDDLQQATRWCLFQLAQAAARADGLGVPAKGVSGSGYSGHYFWDTEIYVLPFLAYTTPQWARNALRMRYLMLPAARRRAFQLNEAGALFPWRTINGEEASAYYAAGTAQYHINADVSFALAKYVRATGDDELLHHEGVDIAVETARLWTTLGFWRNAEAGGESFHIHGVTGPDEYTTVVNDNLFTNVMARFNLRFAARTVREMAERDGEVYRRMVERLDLDPDEPEAWERAAEAMHIPFSPALGIHPQDHVFLEREIWDLENTPSDKRPLLLHFHPLVIYRYQVLKQADVVLALFLQGNHFSAEDKLADFEYYDPLTTGDSTLSAVVQSILAAEVGYQDLSLEYFRQSIFVDLADLHHNAADGVHVASAGGIWTALVSGFGGMRDHFGELSFDPRLPVDWPELRYVLHWHGMRLGISLTAGSMTVDAAGGATPVSFSVRGTGYVIGDGEQVVVPLDGQGPLLPGRPSLRQFADVRREDGSMLSASVPAVTTSIPVLGVGADLESGVDA</sequence>
<dbReference type="GO" id="GO:0030246">
    <property type="term" value="F:carbohydrate binding"/>
    <property type="evidence" value="ECO:0007669"/>
    <property type="project" value="InterPro"/>
</dbReference>
<dbReference type="InterPro" id="IPR005196">
    <property type="entry name" value="Glyco_hydro_65_N"/>
</dbReference>
<dbReference type="AlphaFoldDB" id="A0A7D4TFQ8"/>
<dbReference type="GO" id="GO:0016757">
    <property type="term" value="F:glycosyltransferase activity"/>
    <property type="evidence" value="ECO:0007669"/>
    <property type="project" value="UniProtKB-ARBA"/>
</dbReference>
<dbReference type="InterPro" id="IPR012341">
    <property type="entry name" value="6hp_glycosidase-like_sf"/>
</dbReference>
<dbReference type="InterPro" id="IPR008928">
    <property type="entry name" value="6-hairpin_glycosidase_sf"/>
</dbReference>
<keyword evidence="2" id="KW-0326">Glycosidase</keyword>
<reference evidence="8 9" key="1">
    <citation type="submission" date="2020-05" db="EMBL/GenBank/DDBJ databases">
        <title>Strain PA2F3 complete genome.</title>
        <authorList>
            <person name="Kim Y.-S."/>
            <person name="Kim S.-J."/>
            <person name="Jung H.-k."/>
            <person name="Kim S.-E."/>
            <person name="Kim K.-H."/>
        </authorList>
    </citation>
    <scope>NUCLEOTIDE SEQUENCE [LARGE SCALE GENOMIC DNA]</scope>
    <source>
        <strain evidence="8 9">PA2F3</strain>
    </source>
</reference>
<dbReference type="InterPro" id="IPR011013">
    <property type="entry name" value="Gal_mutarotase_sf_dom"/>
</dbReference>
<feature type="binding site" evidence="4">
    <location>
        <begin position="373"/>
        <end position="374"/>
    </location>
    <ligand>
        <name>substrate</name>
    </ligand>
</feature>
<dbReference type="SUPFAM" id="SSF48208">
    <property type="entry name" value="Six-hairpin glycosidases"/>
    <property type="match status" value="1"/>
</dbReference>
<dbReference type="Gene3D" id="2.60.420.10">
    <property type="entry name" value="Maltose phosphorylase, domain 3"/>
    <property type="match status" value="1"/>
</dbReference>
<name>A0A7D4TFQ8_9MICO</name>
<accession>A0A7D4TFQ8</accession>
<protein>
    <submittedName>
        <fullName evidence="8">Glycoside hydrolase family 65 protein</fullName>
    </submittedName>
</protein>
<evidence type="ECO:0000256" key="2">
    <source>
        <dbReference type="ARBA" id="ARBA00023295"/>
    </source>
</evidence>
<evidence type="ECO:0000313" key="8">
    <source>
        <dbReference type="EMBL" id="QKJ18761.1"/>
    </source>
</evidence>
<feature type="binding site" evidence="4">
    <location>
        <begin position="616"/>
        <end position="617"/>
    </location>
    <ligand>
        <name>substrate</name>
    </ligand>
</feature>
<dbReference type="Gene3D" id="1.50.10.10">
    <property type="match status" value="1"/>
</dbReference>
<dbReference type="EMBL" id="CP054038">
    <property type="protein sequence ID" value="QKJ18761.1"/>
    <property type="molecule type" value="Genomic_DNA"/>
</dbReference>
<feature type="domain" description="Glycoside hydrolase family 65 N-terminal" evidence="7">
    <location>
        <begin position="16"/>
        <end position="283"/>
    </location>
</feature>
<dbReference type="PIRSF" id="PIRSF036289">
    <property type="entry name" value="Glycosyl_hydrolase_malt_phosph"/>
    <property type="match status" value="1"/>
</dbReference>
<dbReference type="Gene3D" id="2.70.98.40">
    <property type="entry name" value="Glycoside hydrolase, family 65, N-terminal domain"/>
    <property type="match status" value="1"/>
</dbReference>
<dbReference type="InterPro" id="IPR005195">
    <property type="entry name" value="Glyco_hydro_65_M"/>
</dbReference>